<organism evidence="1 2">
    <name type="scientific">Piscinibacter gummiphilus</name>
    <dbReference type="NCBI Taxonomy" id="946333"/>
    <lineage>
        <taxon>Bacteria</taxon>
        <taxon>Pseudomonadati</taxon>
        <taxon>Pseudomonadota</taxon>
        <taxon>Betaproteobacteria</taxon>
        <taxon>Burkholderiales</taxon>
        <taxon>Sphaerotilaceae</taxon>
        <taxon>Piscinibacter</taxon>
    </lineage>
</organism>
<reference evidence="1 2" key="1">
    <citation type="submission" date="2016-04" db="EMBL/GenBank/DDBJ databases">
        <title>Complete genome sequence of natural rubber-degrading, novel Gram-negative bacterium, Rhizobacter gummiphilus strain NS21.</title>
        <authorList>
            <person name="Tabata M."/>
            <person name="Kasai D."/>
            <person name="Fukuda M."/>
        </authorList>
    </citation>
    <scope>NUCLEOTIDE SEQUENCE [LARGE SCALE GENOMIC DNA]</scope>
    <source>
        <strain evidence="1 2">NS21</strain>
    </source>
</reference>
<keyword evidence="2" id="KW-1185">Reference proteome</keyword>
<evidence type="ECO:0000313" key="2">
    <source>
        <dbReference type="Proteomes" id="UP000193427"/>
    </source>
</evidence>
<gene>
    <name evidence="1" type="ORF">A4W93_09020</name>
</gene>
<name>A0A1W6L787_9BURK</name>
<dbReference type="STRING" id="946333.A4W93_09020"/>
<evidence type="ECO:0000313" key="1">
    <source>
        <dbReference type="EMBL" id="ARN20040.1"/>
    </source>
</evidence>
<dbReference type="PANTHER" id="PTHR46438:SF2">
    <property type="entry name" value="ALPHA_BETA-HYDROLASES SUPERFAMILY PROTEIN"/>
    <property type="match status" value="1"/>
</dbReference>
<keyword evidence="1" id="KW-0378">Hydrolase</keyword>
<dbReference type="InterPro" id="IPR029058">
    <property type="entry name" value="AB_hydrolase_fold"/>
</dbReference>
<dbReference type="Gene3D" id="3.40.50.1820">
    <property type="entry name" value="alpha/beta hydrolase"/>
    <property type="match status" value="1"/>
</dbReference>
<protein>
    <submittedName>
        <fullName evidence="1">Alpha/beta hydrolase</fullName>
    </submittedName>
</protein>
<dbReference type="InterPro" id="IPR000073">
    <property type="entry name" value="AB_hydrolase_1"/>
</dbReference>
<dbReference type="Pfam" id="PF12697">
    <property type="entry name" value="Abhydrolase_6"/>
    <property type="match status" value="1"/>
</dbReference>
<dbReference type="EMBL" id="CP015118">
    <property type="protein sequence ID" value="ARN20040.1"/>
    <property type="molecule type" value="Genomic_DNA"/>
</dbReference>
<dbReference type="OrthoDB" id="5729753at2"/>
<dbReference type="KEGG" id="rgu:A4W93_09020"/>
<dbReference type="RefSeq" id="WP_085750310.1">
    <property type="nucleotide sequence ID" value="NZ_BSPR01000008.1"/>
</dbReference>
<dbReference type="PANTHER" id="PTHR46438">
    <property type="entry name" value="ALPHA/BETA-HYDROLASES SUPERFAMILY PROTEIN"/>
    <property type="match status" value="1"/>
</dbReference>
<accession>A0A1W6L787</accession>
<dbReference type="SUPFAM" id="SSF53474">
    <property type="entry name" value="alpha/beta-Hydrolases"/>
    <property type="match status" value="1"/>
</dbReference>
<dbReference type="GO" id="GO:0016787">
    <property type="term" value="F:hydrolase activity"/>
    <property type="evidence" value="ECO:0007669"/>
    <property type="project" value="UniProtKB-KW"/>
</dbReference>
<dbReference type="Proteomes" id="UP000193427">
    <property type="component" value="Chromosome"/>
</dbReference>
<sequence>MVKKKASLPPIVFSHANSFPAGTYRKLFEAWRAAGHEVFAVDKYGHDPKYPVSNHWPRLRDQLVHFAETEVGRPAYFVGHSLGGFLSVLAAARKPELACGVVLLDSPIIGGILGAMVNFAKSTGFGARYSPGHISQRRRHHWPTRENAYNHFRAKAAFARWDAEVLRDYIDTGIVPAEPPMEKGVTLAFHREVETAIYNTLPHDIPRFLKSHPLQAPLAFVGGTQSAEVRQVGMIATERIADGRISWIEGSHLYPFERPDETSAEVLRWLSLFRGEEPPVAP</sequence>
<dbReference type="AlphaFoldDB" id="A0A1W6L787"/>
<proteinExistence type="predicted"/>